<dbReference type="Pfam" id="PF00125">
    <property type="entry name" value="Histone"/>
    <property type="match status" value="1"/>
</dbReference>
<dbReference type="VEuPathDB" id="FungiDB:BCV72DRAFT_248555"/>
<comment type="similarity">
    <text evidence="7">Belongs to the NFYC/HAP5 subunit family.</text>
</comment>
<evidence type="ECO:0000256" key="5">
    <source>
        <dbReference type="ARBA" id="ARBA00023163"/>
    </source>
</evidence>
<evidence type="ECO:0000259" key="9">
    <source>
        <dbReference type="Pfam" id="PF00125"/>
    </source>
</evidence>
<dbReference type="InterPro" id="IPR007125">
    <property type="entry name" value="H2A/H2B/H3"/>
</dbReference>
<dbReference type="CDD" id="cd22908">
    <property type="entry name" value="HFD_NFYC-like"/>
    <property type="match status" value="1"/>
</dbReference>
<evidence type="ECO:0000256" key="1">
    <source>
        <dbReference type="ARBA" id="ARBA00004123"/>
    </source>
</evidence>
<dbReference type="GO" id="GO:0000978">
    <property type="term" value="F:RNA polymerase II cis-regulatory region sequence-specific DNA binding"/>
    <property type="evidence" value="ECO:0007669"/>
    <property type="project" value="TreeGrafter"/>
</dbReference>
<dbReference type="FunFam" id="1.10.20.10:FF:000062">
    <property type="entry name" value="Nuclear transcription factor Y subunit C"/>
    <property type="match status" value="1"/>
</dbReference>
<proteinExistence type="inferred from homology"/>
<feature type="compositionally biased region" description="Polar residues" evidence="8">
    <location>
        <begin position="233"/>
        <end position="249"/>
    </location>
</feature>
<dbReference type="OrthoDB" id="1272441at2759"/>
<sequence length="249" mass="27626">MAQQTTDHYSSVPDQQQQVSTAFANAVATLGSAPATAAPVGPGINTINNNPAFDLRKFWKEQMQLVDSYSSDFKSHPLPLARIKKVMKTDPEVKAPILFAKGCEIFITEITKRAWIHAEENKRRTLQRSDIATAISKTDMCDFLIDIVPREEALKAATAAPFEQPEYTNYYAQGTAVPPYTAQQAMDPAVAYYPTLTPEQMQQYQYQLQQFAVQQQQQQQQASSSPPSFQPSENEQNGSKSSSPGGKVE</sequence>
<keyword evidence="5" id="KW-0804">Transcription</keyword>
<dbReference type="AlphaFoldDB" id="A0A1X0R9W8"/>
<feature type="domain" description="Core Histone H2A/H2B/H3" evidence="9">
    <location>
        <begin position="70"/>
        <end position="135"/>
    </location>
</feature>
<dbReference type="GO" id="GO:0046982">
    <property type="term" value="F:protein heterodimerization activity"/>
    <property type="evidence" value="ECO:0007669"/>
    <property type="project" value="InterPro"/>
</dbReference>
<feature type="compositionally biased region" description="Low complexity" evidence="8">
    <location>
        <begin position="210"/>
        <end position="232"/>
    </location>
</feature>
<dbReference type="PANTHER" id="PTHR10252">
    <property type="entry name" value="HISTONE-LIKE TRANSCRIPTION FACTOR CCAAT-RELATED"/>
    <property type="match status" value="1"/>
</dbReference>
<evidence type="ECO:0000256" key="2">
    <source>
        <dbReference type="ARBA" id="ARBA00023015"/>
    </source>
</evidence>
<feature type="region of interest" description="Disordered" evidence="8">
    <location>
        <begin position="210"/>
        <end position="249"/>
    </location>
</feature>
<keyword evidence="2" id="KW-0805">Transcription regulation</keyword>
<comment type="subcellular location">
    <subcellularLocation>
        <location evidence="1">Nucleus</location>
    </subcellularLocation>
</comment>
<evidence type="ECO:0000313" key="10">
    <source>
        <dbReference type="EMBL" id="ORE08845.1"/>
    </source>
</evidence>
<dbReference type="InterPro" id="IPR009072">
    <property type="entry name" value="Histone-fold"/>
</dbReference>
<evidence type="ECO:0000256" key="7">
    <source>
        <dbReference type="ARBA" id="ARBA00038129"/>
    </source>
</evidence>
<evidence type="ECO:0000256" key="8">
    <source>
        <dbReference type="SAM" id="MobiDB-lite"/>
    </source>
</evidence>
<dbReference type="SUPFAM" id="SSF47113">
    <property type="entry name" value="Histone-fold"/>
    <property type="match status" value="1"/>
</dbReference>
<evidence type="ECO:0000256" key="3">
    <source>
        <dbReference type="ARBA" id="ARBA00023125"/>
    </source>
</evidence>
<organism evidence="10">
    <name type="scientific">Rhizopus microsporus var. microsporus</name>
    <dbReference type="NCBI Taxonomy" id="86635"/>
    <lineage>
        <taxon>Eukaryota</taxon>
        <taxon>Fungi</taxon>
        <taxon>Fungi incertae sedis</taxon>
        <taxon>Mucoromycota</taxon>
        <taxon>Mucoromycotina</taxon>
        <taxon>Mucoromycetes</taxon>
        <taxon>Mucorales</taxon>
        <taxon>Mucorineae</taxon>
        <taxon>Rhizopodaceae</taxon>
        <taxon>Rhizopus</taxon>
    </lineage>
</organism>
<reference evidence="10" key="1">
    <citation type="journal article" date="2016" name="Proc. Natl. Acad. Sci. U.S.A.">
        <title>Lipid metabolic changes in an early divergent fungus govern the establishment of a mutualistic symbiosis with endobacteria.</title>
        <authorList>
            <person name="Lastovetsky O.A."/>
            <person name="Gaspar M.L."/>
            <person name="Mondo S.J."/>
            <person name="LaButti K.M."/>
            <person name="Sandor L."/>
            <person name="Grigoriev I.V."/>
            <person name="Henry S.A."/>
            <person name="Pawlowska T.E."/>
        </authorList>
    </citation>
    <scope>NUCLEOTIDE SEQUENCE [LARGE SCALE GENOMIC DNA]</scope>
    <source>
        <strain evidence="10">ATCC 52814</strain>
    </source>
</reference>
<dbReference type="EMBL" id="KV921883">
    <property type="protein sequence ID" value="ORE08845.1"/>
    <property type="molecule type" value="Genomic_DNA"/>
</dbReference>
<keyword evidence="6" id="KW-0539">Nucleus</keyword>
<keyword evidence="3" id="KW-0238">DNA-binding</keyword>
<gene>
    <name evidence="10" type="ORF">BCV72DRAFT_248555</name>
</gene>
<keyword evidence="4" id="KW-0010">Activator</keyword>
<protein>
    <submittedName>
        <fullName evidence="10">Histone-fold-containing protein</fullName>
    </submittedName>
</protein>
<evidence type="ECO:0000256" key="4">
    <source>
        <dbReference type="ARBA" id="ARBA00023159"/>
    </source>
</evidence>
<accession>A0A1X0R9W8</accession>
<dbReference type="GO" id="GO:0016602">
    <property type="term" value="C:CCAAT-binding factor complex"/>
    <property type="evidence" value="ECO:0007669"/>
    <property type="project" value="TreeGrafter"/>
</dbReference>
<dbReference type="InterPro" id="IPR050568">
    <property type="entry name" value="Transcr_DNA_Rep_Reg"/>
</dbReference>
<dbReference type="Proteomes" id="UP000242414">
    <property type="component" value="Unassembled WGS sequence"/>
</dbReference>
<dbReference type="GO" id="GO:0001228">
    <property type="term" value="F:DNA-binding transcription activator activity, RNA polymerase II-specific"/>
    <property type="evidence" value="ECO:0007669"/>
    <property type="project" value="TreeGrafter"/>
</dbReference>
<dbReference type="PANTHER" id="PTHR10252:SF8">
    <property type="entry name" value="NUCLEAR TRANSCRIPTION FACTOR Y SUBUNIT GAMMA"/>
    <property type="match status" value="1"/>
</dbReference>
<name>A0A1X0R9W8_RHIZD</name>
<evidence type="ECO:0000256" key="6">
    <source>
        <dbReference type="ARBA" id="ARBA00023242"/>
    </source>
</evidence>
<dbReference type="Gene3D" id="1.10.20.10">
    <property type="entry name" value="Histone, subunit A"/>
    <property type="match status" value="1"/>
</dbReference>